<protein>
    <submittedName>
        <fullName evidence="2">Uncharacterized protein</fullName>
    </submittedName>
</protein>
<evidence type="ECO:0000313" key="2">
    <source>
        <dbReference type="EMBL" id="KAK2858281.1"/>
    </source>
</evidence>
<organism evidence="2 3">
    <name type="scientific">Tachysurus vachellii</name>
    <name type="common">Darkbarbel catfish</name>
    <name type="synonym">Pelteobagrus vachellii</name>
    <dbReference type="NCBI Taxonomy" id="175792"/>
    <lineage>
        <taxon>Eukaryota</taxon>
        <taxon>Metazoa</taxon>
        <taxon>Chordata</taxon>
        <taxon>Craniata</taxon>
        <taxon>Vertebrata</taxon>
        <taxon>Euteleostomi</taxon>
        <taxon>Actinopterygii</taxon>
        <taxon>Neopterygii</taxon>
        <taxon>Teleostei</taxon>
        <taxon>Ostariophysi</taxon>
        <taxon>Siluriformes</taxon>
        <taxon>Bagridae</taxon>
        <taxon>Tachysurus</taxon>
    </lineage>
</organism>
<comment type="caution">
    <text evidence="2">The sequence shown here is derived from an EMBL/GenBank/DDBJ whole genome shotgun (WGS) entry which is preliminary data.</text>
</comment>
<accession>A0AA88T109</accession>
<evidence type="ECO:0000313" key="3">
    <source>
        <dbReference type="Proteomes" id="UP001187315"/>
    </source>
</evidence>
<evidence type="ECO:0000256" key="1">
    <source>
        <dbReference type="SAM" id="MobiDB-lite"/>
    </source>
</evidence>
<dbReference type="EMBL" id="JAVHJS010000005">
    <property type="protein sequence ID" value="KAK2858281.1"/>
    <property type="molecule type" value="Genomic_DNA"/>
</dbReference>
<feature type="region of interest" description="Disordered" evidence="1">
    <location>
        <begin position="1"/>
        <end position="21"/>
    </location>
</feature>
<sequence length="69" mass="7699">MDATSLAEIPRHPPPNPATKAPLRASAHLQLCIFPDVMPVKMPSTEDPDTSLELFECVVQEWLEEGWTL</sequence>
<proteinExistence type="predicted"/>
<name>A0AA88T109_TACVA</name>
<reference evidence="2" key="1">
    <citation type="submission" date="2023-08" db="EMBL/GenBank/DDBJ databases">
        <title>Pelteobagrus vachellii genome.</title>
        <authorList>
            <person name="Liu H."/>
        </authorList>
    </citation>
    <scope>NUCLEOTIDE SEQUENCE</scope>
    <source>
        <strain evidence="2">PRFRI_2022a</strain>
        <tissue evidence="2">Muscle</tissue>
    </source>
</reference>
<dbReference type="AlphaFoldDB" id="A0AA88T109"/>
<dbReference type="Proteomes" id="UP001187315">
    <property type="component" value="Unassembled WGS sequence"/>
</dbReference>
<keyword evidence="3" id="KW-1185">Reference proteome</keyword>
<gene>
    <name evidence="2" type="ORF">Q7C36_006200</name>
</gene>